<name>K5VCW0_PHACS</name>
<evidence type="ECO:0000256" key="1">
    <source>
        <dbReference type="ARBA" id="ARBA00004123"/>
    </source>
</evidence>
<dbReference type="SUPFAM" id="SSF46785">
    <property type="entry name" value="Winged helix' DNA-binding domain"/>
    <property type="match status" value="1"/>
</dbReference>
<gene>
    <name evidence="7" type="ORF">PHACADRAFT_132088</name>
</gene>
<organism evidence="7 8">
    <name type="scientific">Phanerochaete carnosa (strain HHB-10118-sp)</name>
    <name type="common">White-rot fungus</name>
    <name type="synonym">Peniophora carnosa</name>
    <dbReference type="NCBI Taxonomy" id="650164"/>
    <lineage>
        <taxon>Eukaryota</taxon>
        <taxon>Fungi</taxon>
        <taxon>Dikarya</taxon>
        <taxon>Basidiomycota</taxon>
        <taxon>Agaricomycotina</taxon>
        <taxon>Agaricomycetes</taxon>
        <taxon>Polyporales</taxon>
        <taxon>Phanerochaetaceae</taxon>
        <taxon>Phanerochaete</taxon>
    </lineage>
</organism>
<keyword evidence="3" id="KW-0539">Nucleus</keyword>
<dbReference type="Pfam" id="PF04825">
    <property type="entry name" value="Rad21_Rec8_N"/>
    <property type="match status" value="1"/>
</dbReference>
<dbReference type="STRING" id="650164.K5VCW0"/>
<dbReference type="GO" id="GO:0005634">
    <property type="term" value="C:nucleus"/>
    <property type="evidence" value="ECO:0007669"/>
    <property type="project" value="UniProtKB-SubCell"/>
</dbReference>
<comment type="similarity">
    <text evidence="2">Belongs to the rad21 family.</text>
</comment>
<reference evidence="7 8" key="1">
    <citation type="journal article" date="2012" name="BMC Genomics">
        <title>Comparative genomics of the white-rot fungi, Phanerochaete carnosa and P. chrysosporium, to elucidate the genetic basis of the distinct wood types they colonize.</title>
        <authorList>
            <person name="Suzuki H."/>
            <person name="MacDonald J."/>
            <person name="Syed K."/>
            <person name="Salamov A."/>
            <person name="Hori C."/>
            <person name="Aerts A."/>
            <person name="Henrissat B."/>
            <person name="Wiebenga A."/>
            <person name="vanKuyk P.A."/>
            <person name="Barry K."/>
            <person name="Lindquist E."/>
            <person name="LaButti K."/>
            <person name="Lapidus A."/>
            <person name="Lucas S."/>
            <person name="Coutinho P."/>
            <person name="Gong Y."/>
            <person name="Samejima M."/>
            <person name="Mahadevan R."/>
            <person name="Abou-Zaid M."/>
            <person name="de Vries R.P."/>
            <person name="Igarashi K."/>
            <person name="Yadav J.S."/>
            <person name="Grigoriev I.V."/>
            <person name="Master E.R."/>
        </authorList>
    </citation>
    <scope>NUCLEOTIDE SEQUENCE [LARGE SCALE GENOMIC DNA]</scope>
    <source>
        <strain evidence="7 8">HHB-10118-sp</strain>
    </source>
</reference>
<evidence type="ECO:0000259" key="6">
    <source>
        <dbReference type="Pfam" id="PF04825"/>
    </source>
</evidence>
<sequence length="686" mass="74369">MERKLSKTQTLQTDIEQSVDAIVGQEVEVMALRLSGQLLLGVVRIYSRKAKYLLDDCNEALLKIKMAFRPGVVDMTEDQLVVNRNAITLQTNALDLDALLPDVNWDIDFQQRPIQPAGQHIARSADITLAAADDFQFNFDGPGFDDLDPQAIGSQDFEELELDLDFGDGVMGVRGRSVARASSEGAESMEIEYGRDAAPPRHPRESLGSHLMGRHGAEEMDVDAPSYRSRELSLHPFDDDDLGLLGGEDINLEDLAIGFDVPPPELEQVPALSPSRACTSHLPASPLTEPPKTPPADVELAPQVEAEAAKVQRKPRVQRQIFDERIELEGGPGSQAARRRGAELGFQRPDVSGITTEHGFLPRSSLLMRLLEIRDDPVAHFLPIRNTPAGTFFCAAPPGMAPELQDLFMRPLQALSGPKRRGSPEAPRGEKPPSKRPRLEGAPAPGDDEEPEQGRRDASVAPSAALGSDILGGRVPSDRGDLDFGDQSGLAGEDFEMQVPEFVAAADETLERARSVLSELSRLSSPAPTDAPLDEGGEGARAFADAACPIATFDDRSAQGQEQADRAEDGRGYSKNTIKALRLVRQELQPEPRAREEKVVSFNAMAQGASRRAASAFFFELLVLGTRDCVRLAQEASYANIEARAGDKLWERQRHTSAVPSVSSALRPAGSSQREPSLAPSAASDL</sequence>
<dbReference type="GO" id="GO:0003682">
    <property type="term" value="F:chromatin binding"/>
    <property type="evidence" value="ECO:0007669"/>
    <property type="project" value="TreeGrafter"/>
</dbReference>
<accession>K5VCW0</accession>
<dbReference type="RefSeq" id="XP_007402521.1">
    <property type="nucleotide sequence ID" value="XM_007402459.1"/>
</dbReference>
<evidence type="ECO:0000256" key="2">
    <source>
        <dbReference type="ARBA" id="ARBA00009870"/>
    </source>
</evidence>
<dbReference type="InterPro" id="IPR006909">
    <property type="entry name" value="Rad21/Rec8_C_eu"/>
</dbReference>
<feature type="domain" description="Rad21/Rec8-like protein C-terminal eukaryotic" evidence="5">
    <location>
        <begin position="596"/>
        <end position="648"/>
    </location>
</feature>
<dbReference type="GeneID" id="18908210"/>
<dbReference type="GO" id="GO:0007064">
    <property type="term" value="P:mitotic sister chromatid cohesion"/>
    <property type="evidence" value="ECO:0007669"/>
    <property type="project" value="TreeGrafter"/>
</dbReference>
<dbReference type="EMBL" id="JH930637">
    <property type="protein sequence ID" value="EKM48928.1"/>
    <property type="molecule type" value="Genomic_DNA"/>
</dbReference>
<dbReference type="OrthoDB" id="10071381at2759"/>
<dbReference type="Proteomes" id="UP000008370">
    <property type="component" value="Unassembled WGS sequence"/>
</dbReference>
<dbReference type="Gene3D" id="1.10.10.580">
    <property type="entry name" value="Structural maintenance of chromosome 1. Chain E"/>
    <property type="match status" value="1"/>
</dbReference>
<dbReference type="InterPro" id="IPR023093">
    <property type="entry name" value="ScpA-like_C"/>
</dbReference>
<feature type="region of interest" description="Disordered" evidence="4">
    <location>
        <begin position="652"/>
        <end position="686"/>
    </location>
</feature>
<evidence type="ECO:0000259" key="5">
    <source>
        <dbReference type="Pfam" id="PF04824"/>
    </source>
</evidence>
<dbReference type="FunCoup" id="K5VCW0">
    <property type="interactions" value="273"/>
</dbReference>
<evidence type="ECO:0000256" key="4">
    <source>
        <dbReference type="SAM" id="MobiDB-lite"/>
    </source>
</evidence>
<dbReference type="InParanoid" id="K5VCW0"/>
<dbReference type="Pfam" id="PF04824">
    <property type="entry name" value="Rad21_Rec8"/>
    <property type="match status" value="1"/>
</dbReference>
<dbReference type="HOGENOM" id="CLU_015775_0_0_1"/>
<feature type="compositionally biased region" description="Basic and acidic residues" evidence="4">
    <location>
        <begin position="427"/>
        <end position="439"/>
    </location>
</feature>
<dbReference type="PANTHER" id="PTHR12585">
    <property type="entry name" value="SCC1 / RAD21 FAMILY MEMBER"/>
    <property type="match status" value="1"/>
</dbReference>
<comment type="subcellular location">
    <subcellularLocation>
        <location evidence="1">Nucleus</location>
    </subcellularLocation>
</comment>
<dbReference type="KEGG" id="pco:PHACADRAFT_132088"/>
<dbReference type="InterPro" id="IPR039781">
    <property type="entry name" value="Rad21/Rec8-like"/>
</dbReference>
<dbReference type="GO" id="GO:0030892">
    <property type="term" value="C:mitotic cohesin complex"/>
    <property type="evidence" value="ECO:0007669"/>
    <property type="project" value="TreeGrafter"/>
</dbReference>
<feature type="region of interest" description="Disordered" evidence="4">
    <location>
        <begin position="276"/>
        <end position="297"/>
    </location>
</feature>
<dbReference type="AlphaFoldDB" id="K5VCW0"/>
<feature type="region of interest" description="Disordered" evidence="4">
    <location>
        <begin position="415"/>
        <end position="489"/>
    </location>
</feature>
<evidence type="ECO:0008006" key="9">
    <source>
        <dbReference type="Google" id="ProtNLM"/>
    </source>
</evidence>
<feature type="compositionally biased region" description="Polar residues" evidence="4">
    <location>
        <begin position="656"/>
        <end position="675"/>
    </location>
</feature>
<keyword evidence="8" id="KW-1185">Reference proteome</keyword>
<evidence type="ECO:0000313" key="8">
    <source>
        <dbReference type="Proteomes" id="UP000008370"/>
    </source>
</evidence>
<dbReference type="InterPro" id="IPR036390">
    <property type="entry name" value="WH_DNA-bd_sf"/>
</dbReference>
<proteinExistence type="inferred from homology"/>
<evidence type="ECO:0000256" key="3">
    <source>
        <dbReference type="ARBA" id="ARBA00023242"/>
    </source>
</evidence>
<evidence type="ECO:0000313" key="7">
    <source>
        <dbReference type="EMBL" id="EKM48928.1"/>
    </source>
</evidence>
<feature type="domain" description="Rad21/Rec8-like protein N-terminal" evidence="6">
    <location>
        <begin position="2"/>
        <end position="79"/>
    </location>
</feature>
<dbReference type="GO" id="GO:1990414">
    <property type="term" value="P:replication-born double-strand break repair via sister chromatid exchange"/>
    <property type="evidence" value="ECO:0007669"/>
    <property type="project" value="TreeGrafter"/>
</dbReference>
<dbReference type="PANTHER" id="PTHR12585:SF69">
    <property type="entry name" value="FI11703P"/>
    <property type="match status" value="1"/>
</dbReference>
<dbReference type="InterPro" id="IPR006910">
    <property type="entry name" value="Rad21_Rec8_N"/>
</dbReference>
<protein>
    <recommendedName>
        <fullName evidence="9">Rad21/Rec8-like protein N-terminal domain-containing protein</fullName>
    </recommendedName>
</protein>